<dbReference type="Proteomes" id="UP001341840">
    <property type="component" value="Unassembled WGS sequence"/>
</dbReference>
<keyword evidence="2" id="KW-1185">Reference proteome</keyword>
<reference evidence="1 2" key="1">
    <citation type="journal article" date="2023" name="Plants (Basel)">
        <title>Bridging the Gap: Combining Genomics and Transcriptomics Approaches to Understand Stylosanthes scabra, an Orphan Legume from the Brazilian Caatinga.</title>
        <authorList>
            <person name="Ferreira-Neto J.R.C."/>
            <person name="da Silva M.D."/>
            <person name="Binneck E."/>
            <person name="de Melo N.F."/>
            <person name="da Silva R.H."/>
            <person name="de Melo A.L.T.M."/>
            <person name="Pandolfi V."/>
            <person name="Bustamante F.O."/>
            <person name="Brasileiro-Vidal A.C."/>
            <person name="Benko-Iseppon A.M."/>
        </authorList>
    </citation>
    <scope>NUCLEOTIDE SEQUENCE [LARGE SCALE GENOMIC DNA]</scope>
    <source>
        <tissue evidence="1">Leaves</tissue>
    </source>
</reference>
<dbReference type="EMBL" id="JASCZI010243321">
    <property type="protein sequence ID" value="MED6213033.1"/>
    <property type="molecule type" value="Genomic_DNA"/>
</dbReference>
<gene>
    <name evidence="1" type="ORF">PIB30_089328</name>
</gene>
<proteinExistence type="predicted"/>
<comment type="caution">
    <text evidence="1">The sequence shown here is derived from an EMBL/GenBank/DDBJ whole genome shotgun (WGS) entry which is preliminary data.</text>
</comment>
<sequence length="159" mass="18144">MRDALLARAAKRLRELFHGIHERGYPSDWIPNDIFQRLKEYWGSEEYQALKRTNKASPASSTGGSLYNGGSITYPATAEKMLEELGRTPSQSEVFTQTHMKKDRGQWVDQRAEDTNVKRLEEERTALITAGCPEPPIDCDEVWVYNDERILSQCLGHGE</sequence>
<organism evidence="1 2">
    <name type="scientific">Stylosanthes scabra</name>
    <dbReference type="NCBI Taxonomy" id="79078"/>
    <lineage>
        <taxon>Eukaryota</taxon>
        <taxon>Viridiplantae</taxon>
        <taxon>Streptophyta</taxon>
        <taxon>Embryophyta</taxon>
        <taxon>Tracheophyta</taxon>
        <taxon>Spermatophyta</taxon>
        <taxon>Magnoliopsida</taxon>
        <taxon>eudicotyledons</taxon>
        <taxon>Gunneridae</taxon>
        <taxon>Pentapetalae</taxon>
        <taxon>rosids</taxon>
        <taxon>fabids</taxon>
        <taxon>Fabales</taxon>
        <taxon>Fabaceae</taxon>
        <taxon>Papilionoideae</taxon>
        <taxon>50 kb inversion clade</taxon>
        <taxon>dalbergioids sensu lato</taxon>
        <taxon>Dalbergieae</taxon>
        <taxon>Pterocarpus clade</taxon>
        <taxon>Stylosanthes</taxon>
    </lineage>
</organism>
<accession>A0ABU6YVT8</accession>
<evidence type="ECO:0000313" key="1">
    <source>
        <dbReference type="EMBL" id="MED6213033.1"/>
    </source>
</evidence>
<name>A0ABU6YVT8_9FABA</name>
<protein>
    <submittedName>
        <fullName evidence="1">Uncharacterized protein</fullName>
    </submittedName>
</protein>
<dbReference type="InterPro" id="IPR004252">
    <property type="entry name" value="Probable_transposase_24"/>
</dbReference>
<evidence type="ECO:0000313" key="2">
    <source>
        <dbReference type="Proteomes" id="UP001341840"/>
    </source>
</evidence>
<dbReference type="Pfam" id="PF03004">
    <property type="entry name" value="Transposase_24"/>
    <property type="match status" value="1"/>
</dbReference>